<evidence type="ECO:0000256" key="3">
    <source>
        <dbReference type="ARBA" id="ARBA00024018"/>
    </source>
</evidence>
<reference evidence="5" key="1">
    <citation type="submission" date="2022-04" db="EMBL/GenBank/DDBJ databases">
        <title>Carnegiea gigantea Genome sequencing and assembly v2.</title>
        <authorList>
            <person name="Copetti D."/>
            <person name="Sanderson M.J."/>
            <person name="Burquez A."/>
            <person name="Wojciechowski M.F."/>
        </authorList>
    </citation>
    <scope>NUCLEOTIDE SEQUENCE</scope>
    <source>
        <strain evidence="5">SGP5-SGP5p</strain>
        <tissue evidence="5">Aerial part</tissue>
    </source>
</reference>
<dbReference type="EMBL" id="JAKOGI010000011">
    <property type="protein sequence ID" value="KAJ8451069.1"/>
    <property type="molecule type" value="Genomic_DNA"/>
</dbReference>
<dbReference type="InterPro" id="IPR044560">
    <property type="entry name" value="MOase"/>
</dbReference>
<protein>
    <recommendedName>
        <fullName evidence="4">FAD-binding domain-containing protein</fullName>
    </recommendedName>
</protein>
<proteinExistence type="inferred from homology"/>
<dbReference type="AlphaFoldDB" id="A0A9Q1KWQ3"/>
<sequence length="464" mass="51546">MLTKTLPSRLSSNCFLTSSSFFLPKITSSPHKHLNSCRYISTSSPEQSSGGRKEEIVIVGGGIAGLATALALHRVGIRSLVLEQSDSLRTEGASISLFKNGWRVLDMLGVGNELRRHFLDIQGYCFFLSFFLVLEKVAHQLHRVTIKTLEGKELQSINFKDGDPSQEMRAVERSILLKTLADHLPPNTLQFSSKLAKIEQDDGTGETKLHLTNGSQLSSKIVIGCDGIWSPIARWMGFSETKYSGHSCYRGLALYPNGHPYQPITVQYYAKGMRGGFMPVSPTKVFWFFNYNNPSPGPKVTDPTVLKRQALDLLKNWPSEMLELVELSLDDTVSEAMLQDRWLWPVITPPVYKGGVVLAGDAWHPMTPNLGQGGCCALEDAVVLAKKLSNAIKSKQGSIEDALRSYENERWARVFPMTVKANLAGKIQHSKSLVVCYIRDSYMVPKQGKPGKLLEHTNFTCEPL</sequence>
<evidence type="ECO:0000313" key="6">
    <source>
        <dbReference type="Proteomes" id="UP001153076"/>
    </source>
</evidence>
<accession>A0A9Q1KWQ3</accession>
<dbReference type="Pfam" id="PF01494">
    <property type="entry name" value="FAD_binding_3"/>
    <property type="match status" value="1"/>
</dbReference>
<keyword evidence="6" id="KW-1185">Reference proteome</keyword>
<dbReference type="SUPFAM" id="SSF51905">
    <property type="entry name" value="FAD/NAD(P)-binding domain"/>
    <property type="match status" value="1"/>
</dbReference>
<dbReference type="PANTHER" id="PTHR45934:SF9">
    <property type="entry name" value="FAD_NAD(P)-BINDING OXIDOREDUCTASE FAMILY PROTEIN"/>
    <property type="match status" value="1"/>
</dbReference>
<comment type="similarity">
    <text evidence="3">Belongs to the 3-hydroxybenzoate 6-hydroxylase family.</text>
</comment>
<evidence type="ECO:0000259" key="4">
    <source>
        <dbReference type="Pfam" id="PF01494"/>
    </source>
</evidence>
<dbReference type="InterPro" id="IPR036188">
    <property type="entry name" value="FAD/NAD-bd_sf"/>
</dbReference>
<dbReference type="Proteomes" id="UP001153076">
    <property type="component" value="Unassembled WGS sequence"/>
</dbReference>
<evidence type="ECO:0000313" key="5">
    <source>
        <dbReference type="EMBL" id="KAJ8451069.1"/>
    </source>
</evidence>
<organism evidence="5 6">
    <name type="scientific">Carnegiea gigantea</name>
    <dbReference type="NCBI Taxonomy" id="171969"/>
    <lineage>
        <taxon>Eukaryota</taxon>
        <taxon>Viridiplantae</taxon>
        <taxon>Streptophyta</taxon>
        <taxon>Embryophyta</taxon>
        <taxon>Tracheophyta</taxon>
        <taxon>Spermatophyta</taxon>
        <taxon>Magnoliopsida</taxon>
        <taxon>eudicotyledons</taxon>
        <taxon>Gunneridae</taxon>
        <taxon>Pentapetalae</taxon>
        <taxon>Caryophyllales</taxon>
        <taxon>Cactineae</taxon>
        <taxon>Cactaceae</taxon>
        <taxon>Cactoideae</taxon>
        <taxon>Echinocereeae</taxon>
        <taxon>Carnegiea</taxon>
    </lineage>
</organism>
<dbReference type="OrthoDB" id="655030at2759"/>
<keyword evidence="2" id="KW-0503">Monooxygenase</keyword>
<dbReference type="GO" id="GO:0004497">
    <property type="term" value="F:monooxygenase activity"/>
    <property type="evidence" value="ECO:0007669"/>
    <property type="project" value="UniProtKB-KW"/>
</dbReference>
<feature type="domain" description="FAD-binding" evidence="4">
    <location>
        <begin position="55"/>
        <end position="414"/>
    </location>
</feature>
<dbReference type="GO" id="GO:0071949">
    <property type="term" value="F:FAD binding"/>
    <property type="evidence" value="ECO:0007669"/>
    <property type="project" value="InterPro"/>
</dbReference>
<dbReference type="PRINTS" id="PR00420">
    <property type="entry name" value="RNGMNOXGNASE"/>
</dbReference>
<name>A0A9Q1KWQ3_9CARY</name>
<keyword evidence="1" id="KW-0560">Oxidoreductase</keyword>
<evidence type="ECO:0000256" key="2">
    <source>
        <dbReference type="ARBA" id="ARBA00023033"/>
    </source>
</evidence>
<dbReference type="InterPro" id="IPR002938">
    <property type="entry name" value="FAD-bd"/>
</dbReference>
<dbReference type="PANTHER" id="PTHR45934">
    <property type="entry name" value="FAD/NAD(P)-BINDING OXIDOREDUCTASE FAMILY PROTEIN"/>
    <property type="match status" value="1"/>
</dbReference>
<dbReference type="Gene3D" id="3.50.50.60">
    <property type="entry name" value="FAD/NAD(P)-binding domain"/>
    <property type="match status" value="1"/>
</dbReference>
<evidence type="ECO:0000256" key="1">
    <source>
        <dbReference type="ARBA" id="ARBA00023002"/>
    </source>
</evidence>
<comment type="caution">
    <text evidence="5">The sequence shown here is derived from an EMBL/GenBank/DDBJ whole genome shotgun (WGS) entry which is preliminary data.</text>
</comment>
<gene>
    <name evidence="5" type="ORF">Cgig2_026878</name>
</gene>